<sequence>MTEVESVKTQQRCTWGCLAADLLSAAYASALVSPWAAVADKLVYNKAIGSSVSCSLRSWVSKPRILASSLAMSFLVYFATYATANCFDSFYARNNCTDAAATFVSPCKFFATTAVGIGSCVYKDGYFAHAASRTPVPLLSYALFTARDVVTLFASCTLPTMIAPELAVFSGAVASRASEWFGSEESRLQVARVMAPVAAQIVGTPIHLLGLDVHHRRDGVSAAARFGCVWRHFRVCAPLRMVRIMPAFGIGGAANTDCRGMMLGRLTG</sequence>
<gene>
    <name evidence="2" type="ORF">X797_011395</name>
</gene>
<keyword evidence="1" id="KW-0812">Transmembrane</keyword>
<dbReference type="PANTHER" id="PTHR37845">
    <property type="entry name" value="SEQUENCE ORPHAN"/>
    <property type="match status" value="1"/>
</dbReference>
<dbReference type="GO" id="GO:0005739">
    <property type="term" value="C:mitochondrion"/>
    <property type="evidence" value="ECO:0007669"/>
    <property type="project" value="TreeGrafter"/>
</dbReference>
<dbReference type="InterPro" id="IPR038781">
    <property type="entry name" value="C365.16-ike"/>
</dbReference>
<dbReference type="AlphaFoldDB" id="A0A014PIN1"/>
<accession>A0A014PIN1</accession>
<evidence type="ECO:0000313" key="2">
    <source>
        <dbReference type="EMBL" id="EXU95521.1"/>
    </source>
</evidence>
<proteinExistence type="predicted"/>
<dbReference type="EMBL" id="JELW01000076">
    <property type="protein sequence ID" value="EXU95521.1"/>
    <property type="molecule type" value="Genomic_DNA"/>
</dbReference>
<name>A0A014PIN1_9HYPO</name>
<dbReference type="OrthoDB" id="275936at2759"/>
<comment type="caution">
    <text evidence="2">The sequence shown here is derived from an EMBL/GenBank/DDBJ whole genome shotgun (WGS) entry which is preliminary data.</text>
</comment>
<evidence type="ECO:0000256" key="1">
    <source>
        <dbReference type="SAM" id="Phobius"/>
    </source>
</evidence>
<dbReference type="Proteomes" id="UP000030151">
    <property type="component" value="Unassembled WGS sequence"/>
</dbReference>
<reference evidence="2 3" key="1">
    <citation type="submission" date="2014-02" db="EMBL/GenBank/DDBJ databases">
        <title>The genome sequence of the entomopathogenic fungus Metarhizium robertsii ARSEF 2575.</title>
        <authorList>
            <person name="Giuliano Garisto Donzelli B."/>
            <person name="Roe B.A."/>
            <person name="Macmil S.L."/>
            <person name="Krasnoff S.B."/>
            <person name="Gibson D.M."/>
        </authorList>
    </citation>
    <scope>NUCLEOTIDE SEQUENCE [LARGE SCALE GENOMIC DNA]</scope>
    <source>
        <strain evidence="2 3">ARSEF 2575</strain>
    </source>
</reference>
<feature type="transmembrane region" description="Helical" evidence="1">
    <location>
        <begin position="65"/>
        <end position="84"/>
    </location>
</feature>
<dbReference type="HOGENOM" id="CLU_054095_2_0_1"/>
<keyword evidence="1" id="KW-0472">Membrane</keyword>
<dbReference type="PANTHER" id="PTHR37845:SF1">
    <property type="entry name" value="SEQUENCE ORPHAN"/>
    <property type="match status" value="1"/>
</dbReference>
<keyword evidence="1" id="KW-1133">Transmembrane helix</keyword>
<organism evidence="2 3">
    <name type="scientific">Metarhizium robertsii</name>
    <dbReference type="NCBI Taxonomy" id="568076"/>
    <lineage>
        <taxon>Eukaryota</taxon>
        <taxon>Fungi</taxon>
        <taxon>Dikarya</taxon>
        <taxon>Ascomycota</taxon>
        <taxon>Pezizomycotina</taxon>
        <taxon>Sordariomycetes</taxon>
        <taxon>Hypocreomycetidae</taxon>
        <taxon>Hypocreales</taxon>
        <taxon>Clavicipitaceae</taxon>
        <taxon>Metarhizium</taxon>
    </lineage>
</organism>
<evidence type="ECO:0008006" key="4">
    <source>
        <dbReference type="Google" id="ProtNLM"/>
    </source>
</evidence>
<evidence type="ECO:0000313" key="3">
    <source>
        <dbReference type="Proteomes" id="UP000030151"/>
    </source>
</evidence>
<protein>
    <recommendedName>
        <fullName evidence="4">Sequence orphan</fullName>
    </recommendedName>
</protein>
<dbReference type="eggNOG" id="ENOG502QWAD">
    <property type="taxonomic scope" value="Eukaryota"/>
</dbReference>